<dbReference type="PROSITE" id="PS50836">
    <property type="entry name" value="DOMON"/>
    <property type="match status" value="1"/>
</dbReference>
<dbReference type="Pfam" id="PF01082">
    <property type="entry name" value="Cu2_monooxygen"/>
    <property type="match status" value="1"/>
</dbReference>
<accession>A0A8J2P9K4</accession>
<comment type="similarity">
    <text evidence="1">Belongs to the copper type II ascorbate-dependent monooxygenase family.</text>
</comment>
<evidence type="ECO:0000256" key="1">
    <source>
        <dbReference type="ARBA" id="ARBA00010676"/>
    </source>
</evidence>
<dbReference type="AlphaFoldDB" id="A0A8J2P9K4"/>
<reference evidence="3" key="1">
    <citation type="submission" date="2021-06" db="EMBL/GenBank/DDBJ databases">
        <authorList>
            <person name="Hodson N. C."/>
            <person name="Mongue J. A."/>
            <person name="Jaron S. K."/>
        </authorList>
    </citation>
    <scope>NUCLEOTIDE SEQUENCE</scope>
</reference>
<dbReference type="InterPro" id="IPR000945">
    <property type="entry name" value="DBH-like"/>
</dbReference>
<evidence type="ECO:0000313" key="3">
    <source>
        <dbReference type="EMBL" id="CAG7731207.1"/>
    </source>
</evidence>
<dbReference type="GO" id="GO:0006589">
    <property type="term" value="P:octopamine biosynthetic process"/>
    <property type="evidence" value="ECO:0007669"/>
    <property type="project" value="TreeGrafter"/>
</dbReference>
<dbReference type="CDD" id="cd09631">
    <property type="entry name" value="DOMON_DOH"/>
    <property type="match status" value="1"/>
</dbReference>
<feature type="domain" description="DOMON" evidence="2">
    <location>
        <begin position="1"/>
        <end position="80"/>
    </location>
</feature>
<evidence type="ECO:0000259" key="2">
    <source>
        <dbReference type="PROSITE" id="PS50836"/>
    </source>
</evidence>
<dbReference type="GO" id="GO:0005615">
    <property type="term" value="C:extracellular space"/>
    <property type="evidence" value="ECO:0007669"/>
    <property type="project" value="TreeGrafter"/>
</dbReference>
<dbReference type="GO" id="GO:0042420">
    <property type="term" value="P:dopamine catabolic process"/>
    <property type="evidence" value="ECO:0007669"/>
    <property type="project" value="TreeGrafter"/>
</dbReference>
<dbReference type="SMART" id="SM00664">
    <property type="entry name" value="DoH"/>
    <property type="match status" value="1"/>
</dbReference>
<name>A0A8J2P9K4_9HEXA</name>
<dbReference type="PANTHER" id="PTHR10157">
    <property type="entry name" value="DOPAMINE BETA HYDROXYLASE RELATED"/>
    <property type="match status" value="1"/>
</dbReference>
<dbReference type="Proteomes" id="UP000708208">
    <property type="component" value="Unassembled WGS sequence"/>
</dbReference>
<gene>
    <name evidence="3" type="ORF">AFUS01_LOCUS19813</name>
</gene>
<dbReference type="InterPro" id="IPR000323">
    <property type="entry name" value="Cu2_ascorb_mOase_N"/>
</dbReference>
<dbReference type="GO" id="GO:0042421">
    <property type="term" value="P:norepinephrine biosynthetic process"/>
    <property type="evidence" value="ECO:0007669"/>
    <property type="project" value="TreeGrafter"/>
</dbReference>
<dbReference type="Pfam" id="PF03351">
    <property type="entry name" value="DOMON"/>
    <property type="match status" value="1"/>
</dbReference>
<feature type="non-terminal residue" evidence="3">
    <location>
        <position position="1"/>
    </location>
</feature>
<dbReference type="GO" id="GO:0004500">
    <property type="term" value="F:dopamine beta-monooxygenase activity"/>
    <property type="evidence" value="ECO:0007669"/>
    <property type="project" value="InterPro"/>
</dbReference>
<comment type="caution">
    <text evidence="3">The sequence shown here is derived from an EMBL/GenBank/DDBJ whole genome shotgun (WGS) entry which is preliminary data.</text>
</comment>
<dbReference type="GO" id="GO:0005507">
    <property type="term" value="F:copper ion binding"/>
    <property type="evidence" value="ECO:0007669"/>
    <property type="project" value="InterPro"/>
</dbReference>
<proteinExistence type="inferred from homology"/>
<dbReference type="GO" id="GO:0030667">
    <property type="term" value="C:secretory granule membrane"/>
    <property type="evidence" value="ECO:0007669"/>
    <property type="project" value="TreeGrafter"/>
</dbReference>
<organism evidence="3 4">
    <name type="scientific">Allacma fusca</name>
    <dbReference type="NCBI Taxonomy" id="39272"/>
    <lineage>
        <taxon>Eukaryota</taxon>
        <taxon>Metazoa</taxon>
        <taxon>Ecdysozoa</taxon>
        <taxon>Arthropoda</taxon>
        <taxon>Hexapoda</taxon>
        <taxon>Collembola</taxon>
        <taxon>Symphypleona</taxon>
        <taxon>Sminthuridae</taxon>
        <taxon>Allacma</taxon>
    </lineage>
</organism>
<protein>
    <recommendedName>
        <fullName evidence="2">DOMON domain-containing protein</fullName>
    </recommendedName>
</protein>
<evidence type="ECO:0000313" key="4">
    <source>
        <dbReference type="Proteomes" id="UP000708208"/>
    </source>
</evidence>
<dbReference type="PANTHER" id="PTHR10157:SF23">
    <property type="entry name" value="MOXD1 HOMOLOG 1"/>
    <property type="match status" value="1"/>
</dbReference>
<dbReference type="OrthoDB" id="19261at2759"/>
<dbReference type="InterPro" id="IPR045266">
    <property type="entry name" value="DOH_DOMON"/>
</dbReference>
<keyword evidence="4" id="KW-1185">Reference proteome</keyword>
<sequence>MQNADIVIGGVKNGEPYFGDYHAQGNSKPEFDKNQDWVLLSASENSTHTTLRVTRIFNTCDNEDVVINQDDTTKLIWAIGTTDDVTYHNTQRGIASVMLLDPLTCDWNATAYEIWQISVKTKLPLQNTTYWCTIHKSPPYPAKRHMIGFNVKLESSESRRHTHHLILHHCIADSAELIDSYEHILKTDGGECYNGYMFGIKQTCEQFTYGWAIGAGPLYLPEDIGVPLNEHGLQEYFLLEVHYDNPNELPDLTYPTGIEVYTTNNLRYHEAGILT</sequence>
<dbReference type="InterPro" id="IPR005018">
    <property type="entry name" value="DOMON_domain"/>
</dbReference>
<dbReference type="EMBL" id="CAJVCH010207986">
    <property type="protein sequence ID" value="CAG7731207.1"/>
    <property type="molecule type" value="Genomic_DNA"/>
</dbReference>